<dbReference type="InterPro" id="IPR027304">
    <property type="entry name" value="Trigger_fact/SurA_dom_sf"/>
</dbReference>
<proteinExistence type="predicted"/>
<dbReference type="PROSITE" id="PS51257">
    <property type="entry name" value="PROKAR_LIPOPROTEIN"/>
    <property type="match status" value="1"/>
</dbReference>
<dbReference type="Gene3D" id="1.10.8.1040">
    <property type="match status" value="1"/>
</dbReference>
<dbReference type="Proteomes" id="UP001176468">
    <property type="component" value="Unassembled WGS sequence"/>
</dbReference>
<sequence>MSIANRVAIAGALVLLAGCNKTDTAPKQVVASVDGVEITQGELAFEMSQERDPRVQAEAEKNRNAYLERLVRRKLLLAEAKTLKIDQNPNFLLQMLRQREIALGEIMIDRWKRDVGTASDSEVAKYIAAHPEKFGDRKVIVVDRLNAPANNAFTPEEMTQMGHVEAVLDGLKSAGMTAQRDRMMVDTANAPATIRQQALAQPIGKAVVTTQGDRVYVTEVIEVRPAPIPESQWPDAARAMILNDGLTAFVEDRLKADRAKAKIVYSPGYAAPAPDKKK</sequence>
<dbReference type="Pfam" id="PF13624">
    <property type="entry name" value="SurA_N_3"/>
    <property type="match status" value="1"/>
</dbReference>
<accession>A0ABT9A1I0</accession>
<gene>
    <name evidence="1" type="ORF">Q5H94_15235</name>
</gene>
<protein>
    <submittedName>
        <fullName evidence="1">SurA N-terminal domain-containing protein</fullName>
    </submittedName>
</protein>
<name>A0ABT9A1I0_9SPHN</name>
<dbReference type="RefSeq" id="WP_304562147.1">
    <property type="nucleotide sequence ID" value="NZ_JAUQSZ010000011.1"/>
</dbReference>
<organism evidence="1 2">
    <name type="scientific">Sphingomonas immobilis</name>
    <dbReference type="NCBI Taxonomy" id="3063997"/>
    <lineage>
        <taxon>Bacteria</taxon>
        <taxon>Pseudomonadati</taxon>
        <taxon>Pseudomonadota</taxon>
        <taxon>Alphaproteobacteria</taxon>
        <taxon>Sphingomonadales</taxon>
        <taxon>Sphingomonadaceae</taxon>
        <taxon>Sphingomonas</taxon>
    </lineage>
</organism>
<keyword evidence="2" id="KW-1185">Reference proteome</keyword>
<dbReference type="SUPFAM" id="SSF109998">
    <property type="entry name" value="Triger factor/SurA peptide-binding domain-like"/>
    <property type="match status" value="1"/>
</dbReference>
<reference evidence="1" key="1">
    <citation type="submission" date="2023-07" db="EMBL/GenBank/DDBJ databases">
        <authorList>
            <person name="Kim M.K."/>
        </authorList>
    </citation>
    <scope>NUCLEOTIDE SEQUENCE</scope>
    <source>
        <strain evidence="1">CA1-15</strain>
    </source>
</reference>
<dbReference type="EMBL" id="JAUQSZ010000011">
    <property type="protein sequence ID" value="MDO7843686.1"/>
    <property type="molecule type" value="Genomic_DNA"/>
</dbReference>
<comment type="caution">
    <text evidence="1">The sequence shown here is derived from an EMBL/GenBank/DDBJ whole genome shotgun (WGS) entry which is preliminary data.</text>
</comment>
<evidence type="ECO:0000313" key="1">
    <source>
        <dbReference type="EMBL" id="MDO7843686.1"/>
    </source>
</evidence>
<evidence type="ECO:0000313" key="2">
    <source>
        <dbReference type="Proteomes" id="UP001176468"/>
    </source>
</evidence>